<feature type="transmembrane region" description="Helical" evidence="1">
    <location>
        <begin position="12"/>
        <end position="30"/>
    </location>
</feature>
<dbReference type="Proteomes" id="UP001501444">
    <property type="component" value="Unassembled WGS sequence"/>
</dbReference>
<evidence type="ECO:0000313" key="3">
    <source>
        <dbReference type="Proteomes" id="UP001501444"/>
    </source>
</evidence>
<keyword evidence="1" id="KW-0812">Transmembrane</keyword>
<sequence length="88" mass="9756">MARFRKPIRIAAYTGLALPLVAILWVPLYARTTPRLAGLPFFYWFQFAWIVLSVALMAASHLLLKRADRGVRAPGTDPGEPPHPGETA</sequence>
<name>A0ABP5TR09_9ACTN</name>
<evidence type="ECO:0000256" key="1">
    <source>
        <dbReference type="SAM" id="Phobius"/>
    </source>
</evidence>
<dbReference type="InterPro" id="IPR021741">
    <property type="entry name" value="DUF3311"/>
</dbReference>
<accession>A0ABP5TR09</accession>
<reference evidence="3" key="1">
    <citation type="journal article" date="2019" name="Int. J. Syst. Evol. Microbiol.">
        <title>The Global Catalogue of Microorganisms (GCM) 10K type strain sequencing project: providing services to taxonomists for standard genome sequencing and annotation.</title>
        <authorList>
            <consortium name="The Broad Institute Genomics Platform"/>
            <consortium name="The Broad Institute Genome Sequencing Center for Infectious Disease"/>
            <person name="Wu L."/>
            <person name="Ma J."/>
        </authorList>
    </citation>
    <scope>NUCLEOTIDE SEQUENCE [LARGE SCALE GENOMIC DNA]</scope>
    <source>
        <strain evidence="3">JCM 3272</strain>
    </source>
</reference>
<gene>
    <name evidence="2" type="ORF">GCM10010170_053730</name>
</gene>
<feature type="transmembrane region" description="Helical" evidence="1">
    <location>
        <begin position="42"/>
        <end position="64"/>
    </location>
</feature>
<keyword evidence="1" id="KW-1133">Transmembrane helix</keyword>
<comment type="caution">
    <text evidence="2">The sequence shown here is derived from an EMBL/GenBank/DDBJ whole genome shotgun (WGS) entry which is preliminary data.</text>
</comment>
<dbReference type="EMBL" id="BAAARV010000046">
    <property type="protein sequence ID" value="GAA2359453.1"/>
    <property type="molecule type" value="Genomic_DNA"/>
</dbReference>
<dbReference type="Pfam" id="PF11755">
    <property type="entry name" value="DUF3311"/>
    <property type="match status" value="1"/>
</dbReference>
<proteinExistence type="predicted"/>
<keyword evidence="3" id="KW-1185">Reference proteome</keyword>
<evidence type="ECO:0000313" key="2">
    <source>
        <dbReference type="EMBL" id="GAA2359453.1"/>
    </source>
</evidence>
<keyword evidence="1" id="KW-0472">Membrane</keyword>
<protein>
    <submittedName>
        <fullName evidence="2">DUF3311 domain-containing protein</fullName>
    </submittedName>
</protein>
<dbReference type="RefSeq" id="WP_344615279.1">
    <property type="nucleotide sequence ID" value="NZ_BAAARV010000046.1"/>
</dbReference>
<organism evidence="2 3">
    <name type="scientific">Dactylosporangium salmoneum</name>
    <dbReference type="NCBI Taxonomy" id="53361"/>
    <lineage>
        <taxon>Bacteria</taxon>
        <taxon>Bacillati</taxon>
        <taxon>Actinomycetota</taxon>
        <taxon>Actinomycetes</taxon>
        <taxon>Micromonosporales</taxon>
        <taxon>Micromonosporaceae</taxon>
        <taxon>Dactylosporangium</taxon>
    </lineage>
</organism>